<reference evidence="1" key="1">
    <citation type="submission" date="2022-05" db="EMBL/GenBank/DDBJ databases">
        <title>The Musa troglodytarum L. genome provides insights into the mechanism of non-climacteric behaviour and enrichment of carotenoids.</title>
        <authorList>
            <person name="Wang J."/>
        </authorList>
    </citation>
    <scope>NUCLEOTIDE SEQUENCE</scope>
    <source>
        <tissue evidence="1">Leaf</tissue>
    </source>
</reference>
<dbReference type="Proteomes" id="UP001055439">
    <property type="component" value="Chromosome 7"/>
</dbReference>
<evidence type="ECO:0000313" key="2">
    <source>
        <dbReference type="Proteomes" id="UP001055439"/>
    </source>
</evidence>
<dbReference type="AlphaFoldDB" id="A0A9E7KDX8"/>
<keyword evidence="2" id="KW-1185">Reference proteome</keyword>
<feature type="non-terminal residue" evidence="1">
    <location>
        <position position="1"/>
    </location>
</feature>
<accession>A0A9E7KDX8</accession>
<protein>
    <submittedName>
        <fullName evidence="1">Uncharacterized protein</fullName>
    </submittedName>
</protein>
<name>A0A9E7KDX8_9LILI</name>
<dbReference type="EMBL" id="CP097509">
    <property type="protein sequence ID" value="URE14437.1"/>
    <property type="molecule type" value="Genomic_DNA"/>
</dbReference>
<organism evidence="1 2">
    <name type="scientific">Musa troglodytarum</name>
    <name type="common">fe'i banana</name>
    <dbReference type="NCBI Taxonomy" id="320322"/>
    <lineage>
        <taxon>Eukaryota</taxon>
        <taxon>Viridiplantae</taxon>
        <taxon>Streptophyta</taxon>
        <taxon>Embryophyta</taxon>
        <taxon>Tracheophyta</taxon>
        <taxon>Spermatophyta</taxon>
        <taxon>Magnoliopsida</taxon>
        <taxon>Liliopsida</taxon>
        <taxon>Zingiberales</taxon>
        <taxon>Musaceae</taxon>
        <taxon>Musa</taxon>
    </lineage>
</organism>
<evidence type="ECO:0000313" key="1">
    <source>
        <dbReference type="EMBL" id="URE14437.1"/>
    </source>
</evidence>
<proteinExistence type="predicted"/>
<sequence length="94" mass="10380">RGSSGGGRVRSDGFLNGVPVTVWPSSSLLPRRPLFLVLSFVIPRGLHRPHEDGDRRSSSKAALFFHRLNPLRLFRAPKGNPLKEIPPQSVLFVG</sequence>
<gene>
    <name evidence="1" type="ORF">MUK42_11928</name>
</gene>